<evidence type="ECO:0000313" key="1">
    <source>
        <dbReference type="Proteomes" id="UP000887565"/>
    </source>
</evidence>
<evidence type="ECO:0000313" key="2">
    <source>
        <dbReference type="WBParaSite" id="nRc.2.0.1.t07452-RA"/>
    </source>
</evidence>
<dbReference type="WBParaSite" id="nRc.2.0.1.t07452-RA">
    <property type="protein sequence ID" value="nRc.2.0.1.t07452-RA"/>
    <property type="gene ID" value="nRc.2.0.1.g07452"/>
</dbReference>
<dbReference type="AlphaFoldDB" id="A0A915I1W2"/>
<dbReference type="Proteomes" id="UP000887565">
    <property type="component" value="Unplaced"/>
</dbReference>
<organism evidence="1 2">
    <name type="scientific">Romanomermis culicivorax</name>
    <name type="common">Nematode worm</name>
    <dbReference type="NCBI Taxonomy" id="13658"/>
    <lineage>
        <taxon>Eukaryota</taxon>
        <taxon>Metazoa</taxon>
        <taxon>Ecdysozoa</taxon>
        <taxon>Nematoda</taxon>
        <taxon>Enoplea</taxon>
        <taxon>Dorylaimia</taxon>
        <taxon>Mermithida</taxon>
        <taxon>Mermithoidea</taxon>
        <taxon>Mermithidae</taxon>
        <taxon>Romanomermis</taxon>
    </lineage>
</organism>
<keyword evidence="1" id="KW-1185">Reference proteome</keyword>
<accession>A0A915I1W2</accession>
<proteinExistence type="predicted"/>
<protein>
    <submittedName>
        <fullName evidence="2">Uncharacterized protein</fullName>
    </submittedName>
</protein>
<name>A0A915I1W2_ROMCU</name>
<reference evidence="2" key="1">
    <citation type="submission" date="2022-11" db="UniProtKB">
        <authorList>
            <consortium name="WormBaseParasite"/>
        </authorList>
    </citation>
    <scope>IDENTIFICATION</scope>
</reference>
<sequence length="107" mass="11754">MDVGVRCCCLEGVFADENNMGSDLALMIEVDPSTINGFGLGVQAWAKGFDLDLCLCVGSSLGLDLVVHLRYRTFEVPGHNRIIRSGQNTAEIAQVREKNDDLRKIQN</sequence>